<gene>
    <name evidence="1" type="ORF">BT96DRAFT_780675</name>
</gene>
<accession>A0A6A4HS01</accession>
<proteinExistence type="predicted"/>
<protein>
    <recommendedName>
        <fullName evidence="3">Winged helix-turn helix domain-containing protein</fullName>
    </recommendedName>
</protein>
<evidence type="ECO:0008006" key="3">
    <source>
        <dbReference type="Google" id="ProtNLM"/>
    </source>
</evidence>
<reference evidence="1" key="1">
    <citation type="journal article" date="2019" name="Environ. Microbiol.">
        <title>Fungal ecological strategies reflected in gene transcription - a case study of two litter decomposers.</title>
        <authorList>
            <person name="Barbi F."/>
            <person name="Kohler A."/>
            <person name="Barry K."/>
            <person name="Baskaran P."/>
            <person name="Daum C."/>
            <person name="Fauchery L."/>
            <person name="Ihrmark K."/>
            <person name="Kuo A."/>
            <person name="LaButti K."/>
            <person name="Lipzen A."/>
            <person name="Morin E."/>
            <person name="Grigoriev I.V."/>
            <person name="Henrissat B."/>
            <person name="Lindahl B."/>
            <person name="Martin F."/>
        </authorList>
    </citation>
    <scope>NUCLEOTIDE SEQUENCE</scope>
    <source>
        <strain evidence="1">JB14</strain>
    </source>
</reference>
<dbReference type="OrthoDB" id="3264182at2759"/>
<dbReference type="SUPFAM" id="SSF46689">
    <property type="entry name" value="Homeodomain-like"/>
    <property type="match status" value="1"/>
</dbReference>
<evidence type="ECO:0000313" key="2">
    <source>
        <dbReference type="Proteomes" id="UP000799118"/>
    </source>
</evidence>
<dbReference type="Proteomes" id="UP000799118">
    <property type="component" value="Unassembled WGS sequence"/>
</dbReference>
<feature type="non-terminal residue" evidence="1">
    <location>
        <position position="1"/>
    </location>
</feature>
<evidence type="ECO:0000313" key="1">
    <source>
        <dbReference type="EMBL" id="KAE9399505.1"/>
    </source>
</evidence>
<organism evidence="1 2">
    <name type="scientific">Gymnopus androsaceus JB14</name>
    <dbReference type="NCBI Taxonomy" id="1447944"/>
    <lineage>
        <taxon>Eukaryota</taxon>
        <taxon>Fungi</taxon>
        <taxon>Dikarya</taxon>
        <taxon>Basidiomycota</taxon>
        <taxon>Agaricomycotina</taxon>
        <taxon>Agaricomycetes</taxon>
        <taxon>Agaricomycetidae</taxon>
        <taxon>Agaricales</taxon>
        <taxon>Marasmiineae</taxon>
        <taxon>Omphalotaceae</taxon>
        <taxon>Gymnopus</taxon>
    </lineage>
</organism>
<feature type="non-terminal residue" evidence="1">
    <location>
        <position position="153"/>
    </location>
</feature>
<name>A0A6A4HS01_9AGAR</name>
<keyword evidence="2" id="KW-1185">Reference proteome</keyword>
<dbReference type="InterPro" id="IPR009057">
    <property type="entry name" value="Homeodomain-like_sf"/>
</dbReference>
<sequence>SVAEIVVLSRKSSSTIYNILHYYQEYGTLSNPLALAHEGKRVLNEGDLNYIVSILQANPLLFSDEIHQKLVDYRQVDVCLPTISRAIRDLSITHKKVSYEALQRNDLVRATWLGKHGDIPKEYIIWLDESGFNGRDHQRDHGWAFLGAACVQR</sequence>
<dbReference type="AlphaFoldDB" id="A0A6A4HS01"/>
<dbReference type="EMBL" id="ML769469">
    <property type="protein sequence ID" value="KAE9399505.1"/>
    <property type="molecule type" value="Genomic_DNA"/>
</dbReference>